<proteinExistence type="predicted"/>
<accession>A0A1G9Y6E6</accession>
<feature type="compositionally biased region" description="Acidic residues" evidence="1">
    <location>
        <begin position="181"/>
        <end position="191"/>
    </location>
</feature>
<dbReference type="STRING" id="258515.SAMN05192585_11030"/>
<protein>
    <recommendedName>
        <fullName evidence="4">DUF2815 family protein</fullName>
    </recommendedName>
</protein>
<dbReference type="OrthoDB" id="9786575at2"/>
<dbReference type="RefSeq" id="WP_092639082.1">
    <property type="nucleotide sequence ID" value="NZ_FNID01000010.1"/>
</dbReference>
<dbReference type="EMBL" id="FNID01000010">
    <property type="protein sequence ID" value="SDN04627.1"/>
    <property type="molecule type" value="Genomic_DNA"/>
</dbReference>
<gene>
    <name evidence="2" type="ORF">SAMN05192585_11030</name>
</gene>
<organism evidence="2 3">
    <name type="scientific">Acetanaerobacterium elongatum</name>
    <dbReference type="NCBI Taxonomy" id="258515"/>
    <lineage>
        <taxon>Bacteria</taxon>
        <taxon>Bacillati</taxon>
        <taxon>Bacillota</taxon>
        <taxon>Clostridia</taxon>
        <taxon>Eubacteriales</taxon>
        <taxon>Oscillospiraceae</taxon>
        <taxon>Acetanaerobacterium</taxon>
    </lineage>
</organism>
<dbReference type="InterPro" id="IPR012340">
    <property type="entry name" value="NA-bd_OB-fold"/>
</dbReference>
<evidence type="ECO:0008006" key="4">
    <source>
        <dbReference type="Google" id="ProtNLM"/>
    </source>
</evidence>
<dbReference type="Pfam" id="PF10991">
    <property type="entry name" value="Enc34_ssDNA-bd"/>
    <property type="match status" value="1"/>
</dbReference>
<dbReference type="Gene3D" id="2.40.50.140">
    <property type="entry name" value="Nucleic acid-binding proteins"/>
    <property type="match status" value="1"/>
</dbReference>
<name>A0A1G9Y6E6_9FIRM</name>
<dbReference type="Proteomes" id="UP000199182">
    <property type="component" value="Unassembled WGS sequence"/>
</dbReference>
<dbReference type="AlphaFoldDB" id="A0A1G9Y6E6"/>
<evidence type="ECO:0000313" key="3">
    <source>
        <dbReference type="Proteomes" id="UP000199182"/>
    </source>
</evidence>
<evidence type="ECO:0000256" key="1">
    <source>
        <dbReference type="SAM" id="MobiDB-lite"/>
    </source>
</evidence>
<evidence type="ECO:0000313" key="2">
    <source>
        <dbReference type="EMBL" id="SDN04627.1"/>
    </source>
</evidence>
<dbReference type="SUPFAM" id="SSF50249">
    <property type="entry name" value="Nucleic acid-binding proteins"/>
    <property type="match status" value="1"/>
</dbReference>
<feature type="region of interest" description="Disordered" evidence="1">
    <location>
        <begin position="169"/>
        <end position="191"/>
    </location>
</feature>
<sequence>MNNNTNKVNNPMKVITGPDTRWSYANVWEAKSINGGTPKFSVSLIVPKSDTKTVAKIRAAIEAAYHDGESKLKGNGKSVPPLAALKIPLRDGDSERPDDPAYANAYFINANSATAPGIVDADRNPVLTRSEVYSGVYGRASISFYAFNSNGNKGIACGLNNLQKVRDGEPLGGKTSAESDFATDDDNDFLN</sequence>
<keyword evidence="3" id="KW-1185">Reference proteome</keyword>
<dbReference type="InterPro" id="IPR022595">
    <property type="entry name" value="Enc34_ssDNA-bd"/>
</dbReference>
<reference evidence="2 3" key="1">
    <citation type="submission" date="2016-10" db="EMBL/GenBank/DDBJ databases">
        <authorList>
            <person name="de Groot N.N."/>
        </authorList>
    </citation>
    <scope>NUCLEOTIDE SEQUENCE [LARGE SCALE GENOMIC DNA]</scope>
    <source>
        <strain evidence="2 3">CGMCC 1.5012</strain>
    </source>
</reference>